<name>A0ABV8M0A6_9ACTN</name>
<sequence length="462" mass="49095">MISLLGPGARLVDAASGDVLAGEELADRVAAAAERAATWPGVLFAHFPATVDAIVGYLGALQAGRPICLLDPDLHTDLRDRLVARFEPGAITNGKGDLPRGYHADGAVWLRDEPSAVTPHTDLALLLTTSGSTGDPKLVRLTPTAVQANAHAIAEALGIDGGEVAITSLPLFYSYGMSVLNSHLLSGATVVVSPRTFLEREFWNDVNAYGVTSLAAVPYQYEMLKRLRFDPAKYATLRTLTQAGGRLKGELIVDFHGRMSAVGGRMFVMYGQTEAGPRMTTLPSAYLPGKVGSVGPALPGTTLSIRVDDGSETTDPDVEGEVIFRGPNVMLGYATAAADFATGDELGGRLSTEDLGKLDADGHLWITGRLKRMGKIFGIRVNLDDVERLLVDTPPVAAIPGDDRLTVFVESDEEQWPAKIKARLAEALGIHSSGFEVRSITALPLLANGKVDYRKLAEEGNA</sequence>
<dbReference type="InterPro" id="IPR050237">
    <property type="entry name" value="ATP-dep_AMP-bd_enzyme"/>
</dbReference>
<evidence type="ECO:0000259" key="1">
    <source>
        <dbReference type="Pfam" id="PF00501"/>
    </source>
</evidence>
<dbReference type="PROSITE" id="PS00455">
    <property type="entry name" value="AMP_BINDING"/>
    <property type="match status" value="1"/>
</dbReference>
<dbReference type="InterPro" id="IPR000873">
    <property type="entry name" value="AMP-dep_synth/lig_dom"/>
</dbReference>
<dbReference type="EMBL" id="JBHSAY010000022">
    <property type="protein sequence ID" value="MFC4135494.1"/>
    <property type="molecule type" value="Genomic_DNA"/>
</dbReference>
<dbReference type="Gene3D" id="3.30.300.30">
    <property type="match status" value="1"/>
</dbReference>
<dbReference type="SUPFAM" id="SSF56801">
    <property type="entry name" value="Acetyl-CoA synthetase-like"/>
    <property type="match status" value="1"/>
</dbReference>
<evidence type="ECO:0000313" key="3">
    <source>
        <dbReference type="Proteomes" id="UP001595816"/>
    </source>
</evidence>
<protein>
    <submittedName>
        <fullName evidence="2">AMP-binding protein</fullName>
    </submittedName>
</protein>
<reference evidence="3" key="1">
    <citation type="journal article" date="2019" name="Int. J. Syst. Evol. Microbiol.">
        <title>The Global Catalogue of Microorganisms (GCM) 10K type strain sequencing project: providing services to taxonomists for standard genome sequencing and annotation.</title>
        <authorList>
            <consortium name="The Broad Institute Genomics Platform"/>
            <consortium name="The Broad Institute Genome Sequencing Center for Infectious Disease"/>
            <person name="Wu L."/>
            <person name="Ma J."/>
        </authorList>
    </citation>
    <scope>NUCLEOTIDE SEQUENCE [LARGE SCALE GENOMIC DNA]</scope>
    <source>
        <strain evidence="3">CGMCC 4.7289</strain>
    </source>
</reference>
<proteinExistence type="predicted"/>
<dbReference type="InterPro" id="IPR020845">
    <property type="entry name" value="AMP-binding_CS"/>
</dbReference>
<dbReference type="RefSeq" id="WP_253756218.1">
    <property type="nucleotide sequence ID" value="NZ_JAMZDZ010000001.1"/>
</dbReference>
<accession>A0ABV8M0A6</accession>
<dbReference type="InterPro" id="IPR045851">
    <property type="entry name" value="AMP-bd_C_sf"/>
</dbReference>
<comment type="caution">
    <text evidence="2">The sequence shown here is derived from an EMBL/GenBank/DDBJ whole genome shotgun (WGS) entry which is preliminary data.</text>
</comment>
<dbReference type="Pfam" id="PF00501">
    <property type="entry name" value="AMP-binding"/>
    <property type="match status" value="1"/>
</dbReference>
<evidence type="ECO:0000313" key="2">
    <source>
        <dbReference type="EMBL" id="MFC4135494.1"/>
    </source>
</evidence>
<keyword evidence="3" id="KW-1185">Reference proteome</keyword>
<organism evidence="2 3">
    <name type="scientific">Hamadaea flava</name>
    <dbReference type="NCBI Taxonomy" id="1742688"/>
    <lineage>
        <taxon>Bacteria</taxon>
        <taxon>Bacillati</taxon>
        <taxon>Actinomycetota</taxon>
        <taxon>Actinomycetes</taxon>
        <taxon>Micromonosporales</taxon>
        <taxon>Micromonosporaceae</taxon>
        <taxon>Hamadaea</taxon>
    </lineage>
</organism>
<dbReference type="Proteomes" id="UP001595816">
    <property type="component" value="Unassembled WGS sequence"/>
</dbReference>
<dbReference type="InterPro" id="IPR042099">
    <property type="entry name" value="ANL_N_sf"/>
</dbReference>
<dbReference type="PANTHER" id="PTHR43767">
    <property type="entry name" value="LONG-CHAIN-FATTY-ACID--COA LIGASE"/>
    <property type="match status" value="1"/>
</dbReference>
<feature type="domain" description="AMP-dependent synthetase/ligase" evidence="1">
    <location>
        <begin position="111"/>
        <end position="333"/>
    </location>
</feature>
<gene>
    <name evidence="2" type="ORF">ACFOZ4_33185</name>
</gene>
<dbReference type="PANTHER" id="PTHR43767:SF10">
    <property type="entry name" value="SURFACTIN SYNTHASE SUBUNIT 1"/>
    <property type="match status" value="1"/>
</dbReference>
<dbReference type="Gene3D" id="3.40.50.12780">
    <property type="entry name" value="N-terminal domain of ligase-like"/>
    <property type="match status" value="1"/>
</dbReference>